<reference evidence="1 2" key="1">
    <citation type="submission" date="2018-01" db="EMBL/GenBank/DDBJ databases">
        <title>Complete genome sequence of Salinigranum rubrum GX10T, an extremely halophilic archaeon isolated from a marine solar saltern.</title>
        <authorList>
            <person name="Han S."/>
        </authorList>
    </citation>
    <scope>NUCLEOTIDE SEQUENCE [LARGE SCALE GENOMIC DNA]</scope>
    <source>
        <strain evidence="1 2">GX10</strain>
    </source>
</reference>
<evidence type="ECO:0000313" key="1">
    <source>
        <dbReference type="EMBL" id="AUV84025.1"/>
    </source>
</evidence>
<sequence length="233" mass="25146">MRATATENWQTAGEQYTLAAYGTLAGHEGFRREAFDGERTSAGTAVCHLVRAGLCYRLAGVEAAARNRAMQGALLAVDQKRVRDGVDAAACDELLGHCRTLASEAERATEAYDRAAAGYAAADVDDPAGATTRPLLQAGTDLVTHLSRPDDVGWDDIHGTGGDALQRRVRFVRSRVRELLAARVEARKLYAPRGSTEYGVDRFTCPDCGSHDVNYVAETVLCLRCNAVVEERS</sequence>
<dbReference type="OrthoDB" id="236676at2157"/>
<dbReference type="KEGG" id="srub:C2R22_16285"/>
<dbReference type="AlphaFoldDB" id="A0A2I8VQ42"/>
<accession>A0A2I8VQ42</accession>
<organism evidence="1 2">
    <name type="scientific">Salinigranum rubrum</name>
    <dbReference type="NCBI Taxonomy" id="755307"/>
    <lineage>
        <taxon>Archaea</taxon>
        <taxon>Methanobacteriati</taxon>
        <taxon>Methanobacteriota</taxon>
        <taxon>Stenosarchaea group</taxon>
        <taxon>Halobacteria</taxon>
        <taxon>Halobacteriales</taxon>
        <taxon>Haloferacaceae</taxon>
        <taxon>Salinigranum</taxon>
    </lineage>
</organism>
<proteinExistence type="predicted"/>
<keyword evidence="2" id="KW-1185">Reference proteome</keyword>
<gene>
    <name evidence="1" type="ORF">C2R22_16285</name>
</gene>
<evidence type="ECO:0000313" key="2">
    <source>
        <dbReference type="Proteomes" id="UP000236584"/>
    </source>
</evidence>
<dbReference type="Proteomes" id="UP000236584">
    <property type="component" value="Chromosome"/>
</dbReference>
<name>A0A2I8VQ42_9EURY</name>
<protein>
    <submittedName>
        <fullName evidence="1">Uncharacterized protein</fullName>
    </submittedName>
</protein>
<dbReference type="EMBL" id="CP026309">
    <property type="protein sequence ID" value="AUV84025.1"/>
    <property type="molecule type" value="Genomic_DNA"/>
</dbReference>